<evidence type="ECO:0000313" key="9">
    <source>
        <dbReference type="Proteomes" id="UP001501747"/>
    </source>
</evidence>
<dbReference type="PANTHER" id="PTHR35007">
    <property type="entry name" value="INTEGRAL MEMBRANE PROTEIN-RELATED"/>
    <property type="match status" value="1"/>
</dbReference>
<evidence type="ECO:0000256" key="1">
    <source>
        <dbReference type="ARBA" id="ARBA00004651"/>
    </source>
</evidence>
<feature type="domain" description="Type II secretion system protein GspF" evidence="7">
    <location>
        <begin position="58"/>
        <end position="177"/>
    </location>
</feature>
<keyword evidence="4 6" id="KW-1133">Transmembrane helix</keyword>
<evidence type="ECO:0000256" key="4">
    <source>
        <dbReference type="ARBA" id="ARBA00022989"/>
    </source>
</evidence>
<keyword evidence="5 6" id="KW-0472">Membrane</keyword>
<gene>
    <name evidence="8" type="ORF">GCM10022247_13330</name>
</gene>
<keyword evidence="3 6" id="KW-0812">Transmembrane</keyword>
<dbReference type="InterPro" id="IPR018076">
    <property type="entry name" value="T2SS_GspF_dom"/>
</dbReference>
<protein>
    <recommendedName>
        <fullName evidence="7">Type II secretion system protein GspF domain-containing protein</fullName>
    </recommendedName>
</protein>
<keyword evidence="9" id="KW-1185">Reference proteome</keyword>
<name>A0ABP7RCM9_9PSEU</name>
<reference evidence="9" key="1">
    <citation type="journal article" date="2019" name="Int. J. Syst. Evol. Microbiol.">
        <title>The Global Catalogue of Microorganisms (GCM) 10K type strain sequencing project: providing services to taxonomists for standard genome sequencing and annotation.</title>
        <authorList>
            <consortium name="The Broad Institute Genomics Platform"/>
            <consortium name="The Broad Institute Genome Sequencing Center for Infectious Disease"/>
            <person name="Wu L."/>
            <person name="Ma J."/>
        </authorList>
    </citation>
    <scope>NUCLEOTIDE SEQUENCE [LARGE SCALE GENOMIC DNA]</scope>
    <source>
        <strain evidence="9">JCM 17342</strain>
    </source>
</reference>
<evidence type="ECO:0000256" key="3">
    <source>
        <dbReference type="ARBA" id="ARBA00022692"/>
    </source>
</evidence>
<comment type="caution">
    <text evidence="8">The sequence shown here is derived from an EMBL/GenBank/DDBJ whole genome shotgun (WGS) entry which is preliminary data.</text>
</comment>
<keyword evidence="2" id="KW-1003">Cell membrane</keyword>
<feature type="transmembrane region" description="Helical" evidence="6">
    <location>
        <begin position="52"/>
        <end position="74"/>
    </location>
</feature>
<proteinExistence type="predicted"/>
<evidence type="ECO:0000256" key="5">
    <source>
        <dbReference type="ARBA" id="ARBA00023136"/>
    </source>
</evidence>
<dbReference type="PANTHER" id="PTHR35007:SF3">
    <property type="entry name" value="POSSIBLE CONSERVED ALANINE RICH MEMBRANE PROTEIN"/>
    <property type="match status" value="1"/>
</dbReference>
<evidence type="ECO:0000313" key="8">
    <source>
        <dbReference type="EMBL" id="GAA3994898.1"/>
    </source>
</evidence>
<evidence type="ECO:0000256" key="6">
    <source>
        <dbReference type="SAM" id="Phobius"/>
    </source>
</evidence>
<dbReference type="Proteomes" id="UP001501747">
    <property type="component" value="Unassembled WGS sequence"/>
</dbReference>
<dbReference type="EMBL" id="BAABAL010000005">
    <property type="protein sequence ID" value="GAA3994898.1"/>
    <property type="molecule type" value="Genomic_DNA"/>
</dbReference>
<dbReference type="Pfam" id="PF00482">
    <property type="entry name" value="T2SSF"/>
    <property type="match status" value="1"/>
</dbReference>
<accession>A0ABP7RCM9</accession>
<sequence length="194" mass="19750">MAVVVGLSVGGCFIAFAPGSVLLGPVVAAVAWYGARWWLSRPVTPSEADPLVLAAAWDMLAACLKSGMPVPVAVRVAAERLSGRTRAALVEAADLLALGADPAVAWRSAADLPETTRLARAARGTARSGAALAHLVHELAVALRATATERAESLAQRAAVLISAPLGACFLPAFLCLGVAPVVVGLANGLLTTW</sequence>
<evidence type="ECO:0000256" key="2">
    <source>
        <dbReference type="ARBA" id="ARBA00022475"/>
    </source>
</evidence>
<organism evidence="8 9">
    <name type="scientific">Allokutzneria multivorans</name>
    <dbReference type="NCBI Taxonomy" id="1142134"/>
    <lineage>
        <taxon>Bacteria</taxon>
        <taxon>Bacillati</taxon>
        <taxon>Actinomycetota</taxon>
        <taxon>Actinomycetes</taxon>
        <taxon>Pseudonocardiales</taxon>
        <taxon>Pseudonocardiaceae</taxon>
        <taxon>Allokutzneria</taxon>
    </lineage>
</organism>
<feature type="transmembrane region" description="Helical" evidence="6">
    <location>
        <begin position="158"/>
        <end position="184"/>
    </location>
</feature>
<evidence type="ECO:0000259" key="7">
    <source>
        <dbReference type="Pfam" id="PF00482"/>
    </source>
</evidence>
<comment type="subcellular location">
    <subcellularLocation>
        <location evidence="1">Cell membrane</location>
        <topology evidence="1">Multi-pass membrane protein</topology>
    </subcellularLocation>
</comment>